<organism evidence="4 5">
    <name type="scientific">Ancylomarina euxinus</name>
    <dbReference type="NCBI Taxonomy" id="2283627"/>
    <lineage>
        <taxon>Bacteria</taxon>
        <taxon>Pseudomonadati</taxon>
        <taxon>Bacteroidota</taxon>
        <taxon>Bacteroidia</taxon>
        <taxon>Marinilabiliales</taxon>
        <taxon>Marinifilaceae</taxon>
        <taxon>Ancylomarina</taxon>
    </lineage>
</organism>
<feature type="chain" id="PRO_5019218612" evidence="1">
    <location>
        <begin position="20"/>
        <end position="233"/>
    </location>
</feature>
<keyword evidence="5" id="KW-1185">Reference proteome</keyword>
<evidence type="ECO:0000259" key="2">
    <source>
        <dbReference type="Pfam" id="PF16403"/>
    </source>
</evidence>
<dbReference type="AlphaFoldDB" id="A0A425XWY3"/>
<feature type="signal peptide" evidence="1">
    <location>
        <begin position="1"/>
        <end position="19"/>
    </location>
</feature>
<dbReference type="EMBL" id="QQWG01000025">
    <property type="protein sequence ID" value="RRG19144.1"/>
    <property type="molecule type" value="Genomic_DNA"/>
</dbReference>
<dbReference type="PROSITE" id="PS51257">
    <property type="entry name" value="PROKAR_LIPOPROTEIN"/>
    <property type="match status" value="1"/>
</dbReference>
<dbReference type="OrthoDB" id="1026566at2"/>
<protein>
    <submittedName>
        <fullName evidence="4">DUF5012 domain-containing protein</fullName>
    </submittedName>
</protein>
<accession>A0A425XWY3</accession>
<keyword evidence="1" id="KW-0732">Signal</keyword>
<dbReference type="Pfam" id="PF16404">
    <property type="entry name" value="BT_2262-like_C"/>
    <property type="match status" value="1"/>
</dbReference>
<comment type="caution">
    <text evidence="4">The sequence shown here is derived from an EMBL/GenBank/DDBJ whole genome shotgun (WGS) entry which is preliminary data.</text>
</comment>
<dbReference type="RefSeq" id="WP_125032032.1">
    <property type="nucleotide sequence ID" value="NZ_JAPXVP010000022.1"/>
</dbReference>
<dbReference type="Gene3D" id="2.60.40.10">
    <property type="entry name" value="Immunoglobulins"/>
    <property type="match status" value="1"/>
</dbReference>
<evidence type="ECO:0000313" key="5">
    <source>
        <dbReference type="Proteomes" id="UP000285794"/>
    </source>
</evidence>
<sequence length="233" mass="25350">MKKILLYSFLLTLFFGVVSCDKESEDVSTLTSYVTIVLDGDDVVFHQKGTPWVDPGFSATEAGVDVTDGVVATTPDIDNIGSYTLTYSAVNSDGYAGSVSRKVVVYSAGLSATDISGTYSGDVFRLDTNNNATRSFAGNEVVISATSVPGLFYISDWIAGFYNVGYGYGAGYAFTGYFEMVSPTEFRHIESSNPWGDPADEVINWNYDVATDVFTYNFMWLGHYDFAITLTKG</sequence>
<evidence type="ECO:0000313" key="4">
    <source>
        <dbReference type="EMBL" id="RRG19144.1"/>
    </source>
</evidence>
<evidence type="ECO:0000256" key="1">
    <source>
        <dbReference type="SAM" id="SignalP"/>
    </source>
</evidence>
<reference evidence="4 5" key="1">
    <citation type="submission" date="2018-07" db="EMBL/GenBank/DDBJ databases">
        <title>Draft genome sequence of Ancylomarina sp. M1P.</title>
        <authorList>
            <person name="Yadav S."/>
            <person name="Villanueva L."/>
            <person name="Damste J.S.S."/>
        </authorList>
    </citation>
    <scope>NUCLEOTIDE SEQUENCE [LARGE SCALE GENOMIC DNA]</scope>
    <source>
        <strain evidence="4 5">M1P</strain>
    </source>
</reference>
<dbReference type="InterPro" id="IPR032179">
    <property type="entry name" value="Cry22Aa_Ig-like"/>
</dbReference>
<proteinExistence type="predicted"/>
<feature type="domain" description="Pesticidal crystal protein Cry22Aa Ig-like" evidence="2">
    <location>
        <begin position="37"/>
        <end position="105"/>
    </location>
</feature>
<dbReference type="Proteomes" id="UP000285794">
    <property type="component" value="Unassembled WGS sequence"/>
</dbReference>
<dbReference type="InterPro" id="IPR032180">
    <property type="entry name" value="BT_2262-like_C"/>
</dbReference>
<gene>
    <name evidence="4" type="ORF">DWB61_16620</name>
</gene>
<feature type="domain" description="BT-2262-like C-terminal" evidence="3">
    <location>
        <begin position="112"/>
        <end position="230"/>
    </location>
</feature>
<dbReference type="InterPro" id="IPR013783">
    <property type="entry name" value="Ig-like_fold"/>
</dbReference>
<evidence type="ECO:0000259" key="3">
    <source>
        <dbReference type="Pfam" id="PF16404"/>
    </source>
</evidence>
<name>A0A425XWY3_9BACT</name>
<dbReference type="Pfam" id="PF16403">
    <property type="entry name" value="Bact_surface_Ig-like"/>
    <property type="match status" value="1"/>
</dbReference>